<sequence>MEGNKTKGWQKAVRSVRRLYHLMNNYRIKAKDPDFREFSLLEYAEVRPEEVGDLERLRYIEQLDLAQKGYINTDLKNLLSHFGEKERLIKKDHTIVPIGNLKVLENGSPLCLVQLGYEPVDKTFFMAGRNHENIPLWKPFDSSRLGDFLSAVHPAMENALQFGHTFFKEDVSQCSKEDKDTICEFYNGTVLFSFLTNPNFRASILSPTEEVPTDAKKFVGKTFRLPLSKNENSLMTLTEATDRYFVFQSFLKSAPGPESIYFDRQEFKRRFLDSGITLIAHLKHDLRLGVRSGMLQIGKLDGSEGKGKLRWESFENRIASNTFSAIEKYYLSNEVITKKNFLVEKDAVLLQSGTKTAQLKKHYGTGQWYFAESNDPAKELQFKPIEEKTLKNIHDHYGQSKDFNRAIAKIKKNINEQTIQL</sequence>
<dbReference type="AlphaFoldDB" id="A0A831VM55"/>
<proteinExistence type="predicted"/>
<name>A0A831VM55_9FLAO</name>
<dbReference type="Proteomes" id="UP000886191">
    <property type="component" value="Unassembled WGS sequence"/>
</dbReference>
<reference evidence="1" key="1">
    <citation type="journal article" date="2020" name="mSystems">
        <title>Genome- and Community-Level Interaction Insights into Carbon Utilization and Element Cycling Functions of Hydrothermarchaeota in Hydrothermal Sediment.</title>
        <authorList>
            <person name="Zhou Z."/>
            <person name="Liu Y."/>
            <person name="Xu W."/>
            <person name="Pan J."/>
            <person name="Luo Z.H."/>
            <person name="Li M."/>
        </authorList>
    </citation>
    <scope>NUCLEOTIDE SEQUENCE [LARGE SCALE GENOMIC DNA]</scope>
    <source>
        <strain evidence="1">HyVt-345</strain>
    </source>
</reference>
<accession>A0A831VM55</accession>
<evidence type="ECO:0000313" key="1">
    <source>
        <dbReference type="EMBL" id="HEA19411.1"/>
    </source>
</evidence>
<dbReference type="EMBL" id="DRGL01000006">
    <property type="protein sequence ID" value="HEA19411.1"/>
    <property type="molecule type" value="Genomic_DNA"/>
</dbReference>
<comment type="caution">
    <text evidence="1">The sequence shown here is derived from an EMBL/GenBank/DDBJ whole genome shotgun (WGS) entry which is preliminary data.</text>
</comment>
<gene>
    <name evidence="1" type="ORF">ENH87_00630</name>
</gene>
<protein>
    <submittedName>
        <fullName evidence="1">Uncharacterized protein</fullName>
    </submittedName>
</protein>
<organism evidence="1">
    <name type="scientific">Pricia antarctica</name>
    <dbReference type="NCBI Taxonomy" id="641691"/>
    <lineage>
        <taxon>Bacteria</taxon>
        <taxon>Pseudomonadati</taxon>
        <taxon>Bacteroidota</taxon>
        <taxon>Flavobacteriia</taxon>
        <taxon>Flavobacteriales</taxon>
        <taxon>Flavobacteriaceae</taxon>
        <taxon>Pricia</taxon>
    </lineage>
</organism>